<dbReference type="Gene3D" id="3.40.50.720">
    <property type="entry name" value="NAD(P)-binding Rossmann-like Domain"/>
    <property type="match status" value="1"/>
</dbReference>
<sequence length="297" mass="32088">MDANAFTLPFQLTKAMHRDVYPATDPSSPSINTSGKIVIVTDASGGIGSNVGKAWSTAGAKAIILVGRDVAKIETMVKELKLENAVVYPCNMTVAEDVDSLFKSVQQKYGRLDAIVNAAGTMGDAKPIGEANIAAWWQDYEINVKTTFLTAHYYVKYFEGKGTIVSVVSLAAFLSNPNSSSYSPAKLAQIKISELIGLEYPELRVFSVHLGIVEAENSRGTVIDMFTPFAKDKALATGGISLFLSTPKADHLTGLFLSVNWDIEEVIKHQEEILAKGLLKPVALRARLGPNGHPWTT</sequence>
<comment type="similarity">
    <text evidence="1">Belongs to the short-chain dehydrogenases/reductases (SDR) family.</text>
</comment>
<dbReference type="GeneID" id="54299259"/>
<dbReference type="Pfam" id="PF00106">
    <property type="entry name" value="adh_short"/>
    <property type="match status" value="1"/>
</dbReference>
<evidence type="ECO:0008006" key="5">
    <source>
        <dbReference type="Google" id="ProtNLM"/>
    </source>
</evidence>
<dbReference type="InterPro" id="IPR036291">
    <property type="entry name" value="NAD(P)-bd_dom_sf"/>
</dbReference>
<dbReference type="SUPFAM" id="SSF51735">
    <property type="entry name" value="NAD(P)-binding Rossmann-fold domains"/>
    <property type="match status" value="1"/>
</dbReference>
<dbReference type="GO" id="GO:0016616">
    <property type="term" value="F:oxidoreductase activity, acting on the CH-OH group of donors, NAD or NADP as acceptor"/>
    <property type="evidence" value="ECO:0007669"/>
    <property type="project" value="TreeGrafter"/>
</dbReference>
<reference evidence="3" key="1">
    <citation type="journal article" date="2020" name="Stud. Mycol.">
        <title>101 Dothideomycetes genomes: a test case for predicting lifestyles and emergence of pathogens.</title>
        <authorList>
            <person name="Haridas S."/>
            <person name="Albert R."/>
            <person name="Binder M."/>
            <person name="Bloem J."/>
            <person name="Labutti K."/>
            <person name="Salamov A."/>
            <person name="Andreopoulos B."/>
            <person name="Baker S."/>
            <person name="Barry K."/>
            <person name="Bills G."/>
            <person name="Bluhm B."/>
            <person name="Cannon C."/>
            <person name="Castanera R."/>
            <person name="Culley D."/>
            <person name="Daum C."/>
            <person name="Ezra D."/>
            <person name="Gonzalez J."/>
            <person name="Henrissat B."/>
            <person name="Kuo A."/>
            <person name="Liang C."/>
            <person name="Lipzen A."/>
            <person name="Lutzoni F."/>
            <person name="Magnuson J."/>
            <person name="Mondo S."/>
            <person name="Nolan M."/>
            <person name="Ohm R."/>
            <person name="Pangilinan J."/>
            <person name="Park H.-J."/>
            <person name="Ramirez L."/>
            <person name="Alfaro M."/>
            <person name="Sun H."/>
            <person name="Tritt A."/>
            <person name="Yoshinaga Y."/>
            <person name="Zwiers L.-H."/>
            <person name="Turgeon B."/>
            <person name="Goodwin S."/>
            <person name="Spatafora J."/>
            <person name="Crous P."/>
            <person name="Grigoriev I."/>
        </authorList>
    </citation>
    <scope>NUCLEOTIDE SEQUENCE</scope>
    <source>
        <strain evidence="3">CBS 121167</strain>
    </source>
</reference>
<evidence type="ECO:0000256" key="2">
    <source>
        <dbReference type="ARBA" id="ARBA00023002"/>
    </source>
</evidence>
<evidence type="ECO:0000256" key="1">
    <source>
        <dbReference type="ARBA" id="ARBA00006484"/>
    </source>
</evidence>
<name>A0A6A6BPE0_9PEZI</name>
<accession>A0A6A6BPE0</accession>
<proteinExistence type="inferred from homology"/>
<dbReference type="OrthoDB" id="1933717at2759"/>
<evidence type="ECO:0000313" key="3">
    <source>
        <dbReference type="EMBL" id="KAF2145313.1"/>
    </source>
</evidence>
<organism evidence="3 4">
    <name type="scientific">Aplosporella prunicola CBS 121167</name>
    <dbReference type="NCBI Taxonomy" id="1176127"/>
    <lineage>
        <taxon>Eukaryota</taxon>
        <taxon>Fungi</taxon>
        <taxon>Dikarya</taxon>
        <taxon>Ascomycota</taxon>
        <taxon>Pezizomycotina</taxon>
        <taxon>Dothideomycetes</taxon>
        <taxon>Dothideomycetes incertae sedis</taxon>
        <taxon>Botryosphaeriales</taxon>
        <taxon>Aplosporellaceae</taxon>
        <taxon>Aplosporella</taxon>
    </lineage>
</organism>
<dbReference type="CDD" id="cd05233">
    <property type="entry name" value="SDR_c"/>
    <property type="match status" value="1"/>
</dbReference>
<dbReference type="PANTHER" id="PTHR42760">
    <property type="entry name" value="SHORT-CHAIN DEHYDROGENASES/REDUCTASES FAMILY MEMBER"/>
    <property type="match status" value="1"/>
</dbReference>
<dbReference type="Proteomes" id="UP000799438">
    <property type="component" value="Unassembled WGS sequence"/>
</dbReference>
<gene>
    <name evidence="3" type="ORF">K452DRAFT_294972</name>
</gene>
<protein>
    <recommendedName>
        <fullName evidence="5">NAD(P)-binding protein</fullName>
    </recommendedName>
</protein>
<dbReference type="RefSeq" id="XP_033401025.1">
    <property type="nucleotide sequence ID" value="XM_033541762.1"/>
</dbReference>
<dbReference type="InterPro" id="IPR002347">
    <property type="entry name" value="SDR_fam"/>
</dbReference>
<dbReference type="PRINTS" id="PR00081">
    <property type="entry name" value="GDHRDH"/>
</dbReference>
<dbReference type="EMBL" id="ML995477">
    <property type="protein sequence ID" value="KAF2145313.1"/>
    <property type="molecule type" value="Genomic_DNA"/>
</dbReference>
<keyword evidence="4" id="KW-1185">Reference proteome</keyword>
<keyword evidence="2" id="KW-0560">Oxidoreductase</keyword>
<dbReference type="PANTHER" id="PTHR42760:SF37">
    <property type="entry name" value="CLAVALDEHYDE DEHYDROGENASE"/>
    <property type="match status" value="1"/>
</dbReference>
<dbReference type="AlphaFoldDB" id="A0A6A6BPE0"/>
<evidence type="ECO:0000313" key="4">
    <source>
        <dbReference type="Proteomes" id="UP000799438"/>
    </source>
</evidence>